<dbReference type="AlphaFoldDB" id="U1N8F8"/>
<evidence type="ECO:0000313" key="1">
    <source>
        <dbReference type="EMBL" id="ERG93015.1"/>
    </source>
</evidence>
<accession>U1N8F8</accession>
<name>U1N8F8_9EURY</name>
<gene>
    <name evidence="1" type="ORF">J07HQW1_03068</name>
</gene>
<evidence type="ECO:0000313" key="2">
    <source>
        <dbReference type="Proteomes" id="UP000030649"/>
    </source>
</evidence>
<dbReference type="STRING" id="1238424.J07HQW1_03068"/>
<protein>
    <submittedName>
        <fullName evidence="1">Uncharacterized protein</fullName>
    </submittedName>
</protein>
<organism evidence="1 2">
    <name type="scientific">Haloquadratum walsbyi J07HQW1</name>
    <dbReference type="NCBI Taxonomy" id="1238424"/>
    <lineage>
        <taxon>Archaea</taxon>
        <taxon>Methanobacteriati</taxon>
        <taxon>Methanobacteriota</taxon>
        <taxon>Stenosarchaea group</taxon>
        <taxon>Halobacteria</taxon>
        <taxon>Halobacteriales</taxon>
        <taxon>Haloferacaceae</taxon>
        <taxon>Haloquadratum</taxon>
    </lineage>
</organism>
<reference evidence="1 2" key="1">
    <citation type="journal article" date="2013" name="PLoS ONE">
        <title>Assembly-driven community genomics of a hypersaline microbial ecosystem.</title>
        <authorList>
            <person name="Podell S."/>
            <person name="Ugalde J.A."/>
            <person name="Narasingarao P."/>
            <person name="Banfield J.F."/>
            <person name="Heidelberg K.B."/>
            <person name="Allen E.E."/>
        </authorList>
    </citation>
    <scope>NUCLEOTIDE SEQUENCE [LARGE SCALE GENOMIC DNA]</scope>
    <source>
        <strain evidence="2">J07HQW1</strain>
    </source>
</reference>
<sequence length="60" mass="6572">MLILKRFGTDEAAVNGGNTVEYLRSHAEALDLAGEIDDWRAELIQCGLDHLTDTLSDPSN</sequence>
<dbReference type="Proteomes" id="UP000030649">
    <property type="component" value="Unassembled WGS sequence"/>
</dbReference>
<dbReference type="EMBL" id="KE356560">
    <property type="protein sequence ID" value="ERG93015.1"/>
    <property type="molecule type" value="Genomic_DNA"/>
</dbReference>
<proteinExistence type="predicted"/>
<dbReference type="HOGENOM" id="CLU_2930167_0_0_2"/>